<keyword evidence="2" id="KW-1185">Reference proteome</keyword>
<reference evidence="1" key="1">
    <citation type="journal article" date="2021" name="Front. Microbiol.">
        <title>Comprehensive Comparative Genomics and Phenotyping of Methylobacterium Species.</title>
        <authorList>
            <person name="Alessa O."/>
            <person name="Ogura Y."/>
            <person name="Fujitani Y."/>
            <person name="Takami H."/>
            <person name="Hayashi T."/>
            <person name="Sahin N."/>
            <person name="Tani A."/>
        </authorList>
    </citation>
    <scope>NUCLEOTIDE SEQUENCE</scope>
    <source>
        <strain evidence="1">DSM 23632</strain>
    </source>
</reference>
<dbReference type="Gene3D" id="2.150.10.10">
    <property type="entry name" value="Serralysin-like metalloprotease, C-terminal"/>
    <property type="match status" value="2"/>
</dbReference>
<dbReference type="InterPro" id="IPR011049">
    <property type="entry name" value="Serralysin-like_metalloprot_C"/>
</dbReference>
<dbReference type="PRINTS" id="PR00313">
    <property type="entry name" value="CABNDNGRPT"/>
</dbReference>
<proteinExistence type="predicted"/>
<gene>
    <name evidence="1" type="ORF">MPOCJGCO_0050</name>
</gene>
<dbReference type="RefSeq" id="WP_283214939.1">
    <property type="nucleotide sequence ID" value="NZ_BPRB01000004.1"/>
</dbReference>
<dbReference type="Pfam" id="PF00353">
    <property type="entry name" value="HemolysinCabind"/>
    <property type="match status" value="3"/>
</dbReference>
<sequence length="964" mass="93081">MPTTIPAGNASTPYTITTPDTYTLAAGTTRTQTAGTGIQATVSTGATTLVVDGSLVATASGARAIRAALKDGQLTVGPNGLVQALDADAFQAQALSGGVLSTVNLTNLGRIVSTTSITAIRPVSTTQPSGYALNYNAAVGASGAPATDFTSGGVITNGAAGVTTALIRSDSADAIRLGAHQTLVNYGTIDGNGQVNDSSANNALAGTSTAERYDSSRGVRINAATATNDRIDNYGTITAAQHAVDVGNAAATNVLVNNFAGGQLVGRNGSGVGADTTGVAAGTVVVTNAGLIRGAYAPLFDRAGLATLDGDGDGVDVDGGATVTNLAGGIIEGTGAGGNDSSGRLNNSEGISIGGGTITNSGIIRGAGFGIVVNNDSNPNGSRSGVLATQVVNNAAGSITGQGGYAIRSENRTGTAAGDDDGIVNYGRIAGNGTIPETTQTVRLQNGAADAATVGILDGRTYTAADAGSVRFIRGDGSAVQTGEGADVLSNYGTLTGGTGRALNLEGGADTLNLYTGSVVAGRLDGGAGIDTLNLRLDDRSGADAEAGANSGAVTGTLADTVGFETLNVQGGAWTVTDAEAFASGAFVSNGSALDVAAGAALDAAVTVASGGSLGGAGRTGAVTVAAGGLLGPGDGASGIGTLSTGGLGLASGAAFRAQIGTAADQVRVAGGVDLGGATLDLTALSGFAPSPGRRYTLVDNDGADAVAGRFVDTAGRALGEGALVLLGGAALQISYAGGDGNDVVLTDITQGGGRTPVPLLITGTDGSEALLGDAGDDRIAGAAGNDTVSGGAGNDLLLGNLGDDLLLGGQGRDTLYGGQGADTLYGGQGGDLAFGDIGNDVVLGNLGDDTLLGNGGADTLFGGQGNDRLYGGQGDDVLSGDLGDDVLSGDLGADRYVFGTASGHDVILGFDAGQGDRIALQGQSYSFGTAADGSGSALLVLSGGGTIELAGITQGQVGAGFFA</sequence>
<dbReference type="EMBL" id="BPRB01000004">
    <property type="protein sequence ID" value="GJE57974.1"/>
    <property type="molecule type" value="Genomic_DNA"/>
</dbReference>
<evidence type="ECO:0000313" key="2">
    <source>
        <dbReference type="Proteomes" id="UP001055057"/>
    </source>
</evidence>
<dbReference type="PROSITE" id="PS00330">
    <property type="entry name" value="HEMOLYSIN_CALCIUM"/>
    <property type="match status" value="4"/>
</dbReference>
<dbReference type="Proteomes" id="UP001055057">
    <property type="component" value="Unassembled WGS sequence"/>
</dbReference>
<organism evidence="1 2">
    <name type="scientific">Methylobacterium trifolii</name>
    <dbReference type="NCBI Taxonomy" id="1003092"/>
    <lineage>
        <taxon>Bacteria</taxon>
        <taxon>Pseudomonadati</taxon>
        <taxon>Pseudomonadota</taxon>
        <taxon>Alphaproteobacteria</taxon>
        <taxon>Hyphomicrobiales</taxon>
        <taxon>Methylobacteriaceae</taxon>
        <taxon>Methylobacterium</taxon>
    </lineage>
</organism>
<dbReference type="SUPFAM" id="SSF51120">
    <property type="entry name" value="beta-Roll"/>
    <property type="match status" value="2"/>
</dbReference>
<comment type="caution">
    <text evidence="1">The sequence shown here is derived from an EMBL/GenBank/DDBJ whole genome shotgun (WGS) entry which is preliminary data.</text>
</comment>
<accession>A0ABQ4TRJ3</accession>
<name>A0ABQ4TRJ3_9HYPH</name>
<evidence type="ECO:0000313" key="1">
    <source>
        <dbReference type="EMBL" id="GJE57974.1"/>
    </source>
</evidence>
<dbReference type="InterPro" id="IPR001343">
    <property type="entry name" value="Hemolysn_Ca-bd"/>
</dbReference>
<dbReference type="InterPro" id="IPR018511">
    <property type="entry name" value="Hemolysin-typ_Ca-bd_CS"/>
</dbReference>
<evidence type="ECO:0008006" key="3">
    <source>
        <dbReference type="Google" id="ProtNLM"/>
    </source>
</evidence>
<reference evidence="1" key="2">
    <citation type="submission" date="2021-08" db="EMBL/GenBank/DDBJ databases">
        <authorList>
            <person name="Tani A."/>
            <person name="Ola A."/>
            <person name="Ogura Y."/>
            <person name="Katsura K."/>
            <person name="Hayashi T."/>
        </authorList>
    </citation>
    <scope>NUCLEOTIDE SEQUENCE</scope>
    <source>
        <strain evidence="1">DSM 23632</strain>
    </source>
</reference>
<protein>
    <recommendedName>
        <fullName evidence="3">Calcium-binding protein</fullName>
    </recommendedName>
</protein>